<gene>
    <name evidence="2" type="ORF">K8V08_02435</name>
</gene>
<dbReference type="AlphaFoldDB" id="A0A921MD27"/>
<dbReference type="GO" id="GO:0016491">
    <property type="term" value="F:oxidoreductase activity"/>
    <property type="evidence" value="ECO:0007669"/>
    <property type="project" value="InterPro"/>
</dbReference>
<reference evidence="2" key="2">
    <citation type="submission" date="2021-09" db="EMBL/GenBank/DDBJ databases">
        <authorList>
            <person name="Gilroy R."/>
        </authorList>
    </citation>
    <scope>NUCLEOTIDE SEQUENCE</scope>
    <source>
        <strain evidence="2">ChiGjej5B5-7349</strain>
    </source>
</reference>
<dbReference type="EMBL" id="DYUK01000057">
    <property type="protein sequence ID" value="HJG79251.1"/>
    <property type="molecule type" value="Genomic_DNA"/>
</dbReference>
<dbReference type="PANTHER" id="PTHR13887:SF41">
    <property type="entry name" value="THIOREDOXIN SUPERFAMILY PROTEIN"/>
    <property type="match status" value="1"/>
</dbReference>
<dbReference type="InterPro" id="IPR001853">
    <property type="entry name" value="DSBA-like_thioredoxin_dom"/>
</dbReference>
<sequence length="234" mass="25034">MTEAVDQQTAETRTVRIDVWTDLVCPWCYVGQARLDEAIAAEGVDVDLRVHSFELDPSAPHAHADAPSNLDHLVRAKGMPRDQVEAMEQRIGEMAAEIDRPYVVERPMANTRALHRIVKVVETHAGTSAAAAFFSTIQGGYFAGTLDPFDQDAIVAQAVAAGAPEDAVRAAASGEDTAAEAAVAADIQQARQMGAQGVPFMVFDERMAAPGAMDIDTYRRALRQLADATEVSGA</sequence>
<dbReference type="Pfam" id="PF01323">
    <property type="entry name" value="DSBA"/>
    <property type="match status" value="1"/>
</dbReference>
<dbReference type="PANTHER" id="PTHR13887">
    <property type="entry name" value="GLUTATHIONE S-TRANSFERASE KAPPA"/>
    <property type="match status" value="1"/>
</dbReference>
<comment type="caution">
    <text evidence="2">The sequence shown here is derived from an EMBL/GenBank/DDBJ whole genome shotgun (WGS) entry which is preliminary data.</text>
</comment>
<accession>A0A921MD27</accession>
<proteinExistence type="predicted"/>
<feature type="domain" description="DSBA-like thioredoxin" evidence="1">
    <location>
        <begin position="17"/>
        <end position="222"/>
    </location>
</feature>
<dbReference type="Gene3D" id="3.40.30.10">
    <property type="entry name" value="Glutaredoxin"/>
    <property type="match status" value="1"/>
</dbReference>
<reference evidence="2" key="1">
    <citation type="journal article" date="2021" name="PeerJ">
        <title>Extensive microbial diversity within the chicken gut microbiome revealed by metagenomics and culture.</title>
        <authorList>
            <person name="Gilroy R."/>
            <person name="Ravi A."/>
            <person name="Getino M."/>
            <person name="Pursley I."/>
            <person name="Horton D.L."/>
            <person name="Alikhan N.F."/>
            <person name="Baker D."/>
            <person name="Gharbi K."/>
            <person name="Hall N."/>
            <person name="Watson M."/>
            <person name="Adriaenssens E.M."/>
            <person name="Foster-Nyarko E."/>
            <person name="Jarju S."/>
            <person name="Secka A."/>
            <person name="Antonio M."/>
            <person name="Oren A."/>
            <person name="Chaudhuri R.R."/>
            <person name="La Ragione R."/>
            <person name="Hildebrand F."/>
            <person name="Pallen M.J."/>
        </authorList>
    </citation>
    <scope>NUCLEOTIDE SEQUENCE</scope>
    <source>
        <strain evidence="2">ChiGjej5B5-7349</strain>
    </source>
</reference>
<evidence type="ECO:0000313" key="2">
    <source>
        <dbReference type="EMBL" id="HJG79251.1"/>
    </source>
</evidence>
<dbReference type="InterPro" id="IPR036249">
    <property type="entry name" value="Thioredoxin-like_sf"/>
</dbReference>
<name>A0A921MD27_9MICO</name>
<protein>
    <submittedName>
        <fullName evidence="2">DsbA family protein</fullName>
    </submittedName>
</protein>
<dbReference type="Proteomes" id="UP000784435">
    <property type="component" value="Unassembled WGS sequence"/>
</dbReference>
<evidence type="ECO:0000259" key="1">
    <source>
        <dbReference type="Pfam" id="PF01323"/>
    </source>
</evidence>
<dbReference type="SUPFAM" id="SSF52833">
    <property type="entry name" value="Thioredoxin-like"/>
    <property type="match status" value="1"/>
</dbReference>
<organism evidence="2 3">
    <name type="scientific">Brevibacterium senegalense</name>
    <dbReference type="NCBI Taxonomy" id="1033736"/>
    <lineage>
        <taxon>Bacteria</taxon>
        <taxon>Bacillati</taxon>
        <taxon>Actinomycetota</taxon>
        <taxon>Actinomycetes</taxon>
        <taxon>Micrococcales</taxon>
        <taxon>Brevibacteriaceae</taxon>
        <taxon>Brevibacterium</taxon>
    </lineage>
</organism>
<evidence type="ECO:0000313" key="3">
    <source>
        <dbReference type="Proteomes" id="UP000784435"/>
    </source>
</evidence>